<proteinExistence type="predicted"/>
<dbReference type="AlphaFoldDB" id="A0A1F8DXA1"/>
<accession>A0A1F8DXA1</accession>
<dbReference type="Proteomes" id="UP000176422">
    <property type="component" value="Unassembled WGS sequence"/>
</dbReference>
<protein>
    <submittedName>
        <fullName evidence="1">Uncharacterized protein</fullName>
    </submittedName>
</protein>
<dbReference type="STRING" id="1802559.A2372_02140"/>
<sequence>MHTIEGKLPLYLGVIKLMKAKAQRVRVSQAHEKELFELGNLLRMSEWQSAEYLVVAARHLSEIRTAMPSDGTDMNACYLFLGQLIEELMAEATKMMPKPANYSEGFLSDMHE</sequence>
<comment type="caution">
    <text evidence="1">The sequence shown here is derived from an EMBL/GenBank/DDBJ whole genome shotgun (WGS) entry which is preliminary data.</text>
</comment>
<evidence type="ECO:0000313" key="2">
    <source>
        <dbReference type="Proteomes" id="UP000176422"/>
    </source>
</evidence>
<name>A0A1F8DXA1_9BACT</name>
<gene>
    <name evidence="1" type="ORF">A2372_02140</name>
</gene>
<reference evidence="1 2" key="1">
    <citation type="journal article" date="2016" name="Nat. Commun.">
        <title>Thousands of microbial genomes shed light on interconnected biogeochemical processes in an aquifer system.</title>
        <authorList>
            <person name="Anantharaman K."/>
            <person name="Brown C.T."/>
            <person name="Hug L.A."/>
            <person name="Sharon I."/>
            <person name="Castelle C.J."/>
            <person name="Probst A.J."/>
            <person name="Thomas B.C."/>
            <person name="Singh A."/>
            <person name="Wilkins M.J."/>
            <person name="Karaoz U."/>
            <person name="Brodie E.L."/>
            <person name="Williams K.H."/>
            <person name="Hubbard S.S."/>
            <person name="Banfield J.F."/>
        </authorList>
    </citation>
    <scope>NUCLEOTIDE SEQUENCE [LARGE SCALE GENOMIC DNA]</scope>
</reference>
<organism evidence="1 2">
    <name type="scientific">Candidatus Wolfebacteria bacterium RIFOXYB1_FULL_54_12</name>
    <dbReference type="NCBI Taxonomy" id="1802559"/>
    <lineage>
        <taxon>Bacteria</taxon>
        <taxon>Candidatus Wolfeibacteriota</taxon>
    </lineage>
</organism>
<dbReference type="EMBL" id="MGIT01000001">
    <property type="protein sequence ID" value="OGM93184.1"/>
    <property type="molecule type" value="Genomic_DNA"/>
</dbReference>
<evidence type="ECO:0000313" key="1">
    <source>
        <dbReference type="EMBL" id="OGM93184.1"/>
    </source>
</evidence>